<comment type="caution">
    <text evidence="1">The sequence shown here is derived from an EMBL/GenBank/DDBJ whole genome shotgun (WGS) entry which is preliminary data.</text>
</comment>
<evidence type="ECO:0000313" key="2">
    <source>
        <dbReference type="Proteomes" id="UP001589587"/>
    </source>
</evidence>
<protein>
    <submittedName>
        <fullName evidence="1">Uncharacterized protein</fullName>
    </submittedName>
</protein>
<proteinExistence type="predicted"/>
<sequence length="124" mass="12914">MPIADPAFAAAVSAVPLPGGATVTTGRLSKDSGHPGMQAAAIDICDPSVKTPDDLRPIATAYAKALKASPLGEELFAVYVASYQVAGKDVKNEVKIKDPDFQLHLWNGKPSAAAELKTWEVVVG</sequence>
<reference evidence="1 2" key="1">
    <citation type="submission" date="2024-09" db="EMBL/GenBank/DDBJ databases">
        <authorList>
            <person name="Sun Q."/>
            <person name="Mori K."/>
        </authorList>
    </citation>
    <scope>NUCLEOTIDE SEQUENCE [LARGE SCALE GENOMIC DNA]</scope>
    <source>
        <strain evidence="1 2">JCM 11411</strain>
    </source>
</reference>
<accession>A0ABV5XSC6</accession>
<keyword evidence="2" id="KW-1185">Reference proteome</keyword>
<gene>
    <name evidence="1" type="ORF">ACFFQ6_37305</name>
</gene>
<dbReference type="Proteomes" id="UP001589587">
    <property type="component" value="Unassembled WGS sequence"/>
</dbReference>
<dbReference type="RefSeq" id="WP_154100400.1">
    <property type="nucleotide sequence ID" value="NZ_JBHMAS010000111.1"/>
</dbReference>
<organism evidence="1 2">
    <name type="scientific">Rhodococcus baikonurensis</name>
    <dbReference type="NCBI Taxonomy" id="172041"/>
    <lineage>
        <taxon>Bacteria</taxon>
        <taxon>Bacillati</taxon>
        <taxon>Actinomycetota</taxon>
        <taxon>Actinomycetes</taxon>
        <taxon>Mycobacteriales</taxon>
        <taxon>Nocardiaceae</taxon>
        <taxon>Rhodococcus</taxon>
        <taxon>Rhodococcus erythropolis group</taxon>
    </lineage>
</organism>
<evidence type="ECO:0000313" key="1">
    <source>
        <dbReference type="EMBL" id="MFB9785363.1"/>
    </source>
</evidence>
<name>A0ABV5XSC6_9NOCA</name>
<dbReference type="EMBL" id="JBHMAS010000111">
    <property type="protein sequence ID" value="MFB9785363.1"/>
    <property type="molecule type" value="Genomic_DNA"/>
</dbReference>